<dbReference type="SUPFAM" id="SSF48726">
    <property type="entry name" value="Immunoglobulin"/>
    <property type="match status" value="1"/>
</dbReference>
<evidence type="ECO:0000256" key="7">
    <source>
        <dbReference type="ARBA" id="ARBA00022989"/>
    </source>
</evidence>
<evidence type="ECO:0000256" key="4">
    <source>
        <dbReference type="ARBA" id="ARBA00022451"/>
    </source>
</evidence>
<evidence type="ECO:0000313" key="15">
    <source>
        <dbReference type="EMBL" id="CAE84018.1"/>
    </source>
</evidence>
<dbReference type="Pfam" id="PF00129">
    <property type="entry name" value="MHC_I"/>
    <property type="match status" value="1"/>
</dbReference>
<evidence type="ECO:0000256" key="11">
    <source>
        <dbReference type="SAM" id="MobiDB-lite"/>
    </source>
</evidence>
<keyword evidence="9" id="KW-0325">Glycoprotein</keyword>
<dbReference type="PROSITE" id="PS50835">
    <property type="entry name" value="IG_LIKE"/>
    <property type="match status" value="1"/>
</dbReference>
<feature type="signal peptide" evidence="13">
    <location>
        <begin position="1"/>
        <end position="22"/>
    </location>
</feature>
<keyword evidence="7 12" id="KW-1133">Transmembrane helix</keyword>
<reference evidence="15" key="3">
    <citation type="journal article" date="2004" name="Genome Res.">
        <title>The genomic sequence and comparative analysis of the rat major histocompatibility complex.</title>
        <authorList>
            <person name="Hurt P."/>
            <person name="Walter L."/>
            <person name="Sudbrak R."/>
            <person name="Klages S."/>
            <person name="Mueller I."/>
            <person name="Shiina T."/>
            <person name="Inoko H."/>
            <person name="Lehrach H."/>
            <person name="Guenther E."/>
            <person name="Reinhardt R."/>
            <person name="Himmelbauer H."/>
        </authorList>
    </citation>
    <scope>NUCLEOTIDE SEQUENCE</scope>
    <source>
        <strain evidence="15">Brown Norway</strain>
    </source>
</reference>
<dbReference type="PhylomeDB" id="Q6MG29"/>
<dbReference type="Pfam" id="PF06623">
    <property type="entry name" value="MHC_I_C"/>
    <property type="match status" value="1"/>
</dbReference>
<comment type="subcellular location">
    <subcellularLocation>
        <location evidence="2">Membrane</location>
        <topology evidence="2">Single-pass type I membrane protein</topology>
    </subcellularLocation>
</comment>
<keyword evidence="4" id="KW-0490">MHC I</keyword>
<feature type="transmembrane region" description="Helical" evidence="12">
    <location>
        <begin position="312"/>
        <end position="336"/>
    </location>
</feature>
<dbReference type="GO" id="GO:0006955">
    <property type="term" value="P:immune response"/>
    <property type="evidence" value="ECO:0007669"/>
    <property type="project" value="InterPro"/>
</dbReference>
<dbReference type="Pfam" id="PF07654">
    <property type="entry name" value="C1-set"/>
    <property type="match status" value="1"/>
</dbReference>
<dbReference type="FunFam" id="2.60.40.10:FF:000014">
    <property type="entry name" value="H-2 class I histocompatibility antigen, alpha chain"/>
    <property type="match status" value="1"/>
</dbReference>
<dbReference type="KEGG" id="rno:414789"/>
<evidence type="ECO:0000256" key="9">
    <source>
        <dbReference type="ARBA" id="ARBA00023180"/>
    </source>
</evidence>
<evidence type="ECO:0000259" key="14">
    <source>
        <dbReference type="PROSITE" id="PS50835"/>
    </source>
</evidence>
<dbReference type="EMBL" id="BX883047">
    <property type="protein sequence ID" value="CAE84018.1"/>
    <property type="molecule type" value="Genomic_DNA"/>
</dbReference>
<accession>Q6MG29</accession>
<reference evidence="15" key="1">
    <citation type="submission" date="2003-12" db="EMBL/GenBank/DDBJ databases">
        <authorList>
            <person name="Boehm S."/>
            <person name="Borzym K."/>
            <person name="Gelling S."/>
            <person name="Gimmel V."/>
            <person name="Heitmann K."/>
            <person name="Kosiura A."/>
            <person name="Lang N."/>
            <person name="Lehrack S."/>
            <person name="Thiel J."/>
            <person name="Sontag M."/>
            <person name="Hurt P."/>
            <person name="Himmelbauer H."/>
            <person name="Sudbrak R."/>
            <person name="Reinhardt R."/>
        </authorList>
    </citation>
    <scope>NUCLEOTIDE SEQUENCE</scope>
    <source>
        <strain evidence="15">Brown Norway</strain>
    </source>
</reference>
<comment type="similarity">
    <text evidence="3 10">Belongs to the MHC class I family.</text>
</comment>
<reference evidence="15" key="2">
    <citation type="submission" date="2003-12" db="EMBL/GenBank/DDBJ databases">
        <authorList>
            <person name="Shiina T."/>
            <person name="Inoko H."/>
        </authorList>
    </citation>
    <scope>NUCLEOTIDE SEQUENCE</scope>
    <source>
        <strain evidence="15">Brown Norway</strain>
    </source>
</reference>
<dbReference type="PANTHER" id="PTHR16675:SF251">
    <property type="entry name" value="HLA CLASS I HISTOCOMPATIBILITY ANTIGEN, C ALPHA CHAIN"/>
    <property type="match status" value="1"/>
</dbReference>
<dbReference type="RGD" id="1359630">
    <property type="gene designation" value="RT1-CE15"/>
</dbReference>
<evidence type="ECO:0000256" key="10">
    <source>
        <dbReference type="RuleBase" id="RU004439"/>
    </source>
</evidence>
<keyword evidence="8 12" id="KW-0472">Membrane</keyword>
<dbReference type="GO" id="GO:0042612">
    <property type="term" value="C:MHC class I protein complex"/>
    <property type="evidence" value="ECO:0007669"/>
    <property type="project" value="UniProtKB-KW"/>
</dbReference>
<comment type="function">
    <text evidence="1">Involved in the presentation of foreign antigens to the immune system.</text>
</comment>
<dbReference type="PANTHER" id="PTHR16675">
    <property type="entry name" value="MHC CLASS I-RELATED"/>
    <property type="match status" value="1"/>
</dbReference>
<dbReference type="Gene3D" id="3.30.500.10">
    <property type="entry name" value="MHC class I-like antigen recognition-like"/>
    <property type="match status" value="1"/>
</dbReference>
<dbReference type="InterPro" id="IPR011162">
    <property type="entry name" value="MHC_I/II-like_Ag-recog"/>
</dbReference>
<dbReference type="GO" id="GO:0002474">
    <property type="term" value="P:antigen processing and presentation of peptide antigen via MHC class I"/>
    <property type="evidence" value="ECO:0007669"/>
    <property type="project" value="UniProtKB-KW"/>
</dbReference>
<dbReference type="InterPro" id="IPR011161">
    <property type="entry name" value="MHC_I-like_Ag-recog"/>
</dbReference>
<organism evidence="15">
    <name type="scientific">Rattus norvegicus</name>
    <name type="common">Rat</name>
    <dbReference type="NCBI Taxonomy" id="10116"/>
    <lineage>
        <taxon>Eukaryota</taxon>
        <taxon>Metazoa</taxon>
        <taxon>Chordata</taxon>
        <taxon>Craniata</taxon>
        <taxon>Vertebrata</taxon>
        <taxon>Euteleostomi</taxon>
        <taxon>Mammalia</taxon>
        <taxon>Eutheria</taxon>
        <taxon>Euarchontoglires</taxon>
        <taxon>Glires</taxon>
        <taxon>Rodentia</taxon>
        <taxon>Myomorpha</taxon>
        <taxon>Muroidea</taxon>
        <taxon>Muridae</taxon>
        <taxon>Murinae</taxon>
        <taxon>Rattus</taxon>
    </lineage>
</organism>
<evidence type="ECO:0000256" key="8">
    <source>
        <dbReference type="ARBA" id="ARBA00023136"/>
    </source>
</evidence>
<evidence type="ECO:0000256" key="5">
    <source>
        <dbReference type="ARBA" id="ARBA00022692"/>
    </source>
</evidence>
<dbReference type="InterPro" id="IPR007110">
    <property type="entry name" value="Ig-like_dom"/>
</dbReference>
<evidence type="ECO:0000256" key="12">
    <source>
        <dbReference type="SAM" id="Phobius"/>
    </source>
</evidence>
<dbReference type="Gene3D" id="2.60.40.10">
    <property type="entry name" value="Immunoglobulins"/>
    <property type="match status" value="1"/>
</dbReference>
<evidence type="ECO:0000256" key="6">
    <source>
        <dbReference type="ARBA" id="ARBA00022859"/>
    </source>
</evidence>
<sequence length="373" mass="41561">MGAMARRTLLLLLAAALAPTQTLPSSHSMRCFKTAVSRPGLGEPRFIAVAYVDDTEFVRYDGDAENPRTEPRARWMEREGPEYWEEETRKIKGQEQWFRMSLRILRGYYNQSEGGSHTFQKMSGCDVGSDGSLLRGYNQYAYDGHDYIALNKDLKTWTAADFAALITKTKWDQAGTAERKRAYLEGTCVEWLRRYLELGKETLLRSDPPKAHVTLHPRPEGDVTLRCWALGFYPADITLTWQLNGEDLTQDMELVETRPAGDGTFQKWAAVVVPLGKEQNYTCLVEHEGLPEPLTLRWEAPPGTDSNMETKVIYVVLGAVAMIGAVAVIGAVVAVVRRRRRKRNTGGTGGDYAPAPGSDSCQSSDVSLADCEA</sequence>
<dbReference type="GO" id="GO:0098553">
    <property type="term" value="C:lumenal side of endoplasmic reticulum membrane"/>
    <property type="evidence" value="ECO:0007669"/>
    <property type="project" value="UniProtKB-ARBA"/>
</dbReference>
<evidence type="ECO:0000256" key="1">
    <source>
        <dbReference type="ARBA" id="ARBA00002297"/>
    </source>
</evidence>
<dbReference type="InterPro" id="IPR050208">
    <property type="entry name" value="MHC_class-I_related"/>
</dbReference>
<keyword evidence="6" id="KW-0391">Immunity</keyword>
<dbReference type="GO" id="GO:0030670">
    <property type="term" value="C:phagocytic vesicle membrane"/>
    <property type="evidence" value="ECO:0007669"/>
    <property type="project" value="UniProtKB-ARBA"/>
</dbReference>
<dbReference type="InterPro" id="IPR001039">
    <property type="entry name" value="MHC_I_a_a1/a2"/>
</dbReference>
<dbReference type="AlphaFoldDB" id="Q6MG29"/>
<dbReference type="PROSITE" id="PS00290">
    <property type="entry name" value="IG_MHC"/>
    <property type="match status" value="1"/>
</dbReference>
<dbReference type="InterPro" id="IPR010579">
    <property type="entry name" value="MHC_I_a_C"/>
</dbReference>
<dbReference type="InterPro" id="IPR037055">
    <property type="entry name" value="MHC_I-like_Ag-recog_sf"/>
</dbReference>
<evidence type="ECO:0000256" key="2">
    <source>
        <dbReference type="ARBA" id="ARBA00004479"/>
    </source>
</evidence>
<dbReference type="CTD" id="414789"/>
<gene>
    <name evidence="15 16" type="primary">RT1-CE15</name>
    <name evidence="16" type="synonym">Cdk2ap1-ps7</name>
    <name evidence="16" type="synonym">Cdk2ap1-ps8</name>
    <name evidence="16" type="synonym">Ddr1</name>
    <name evidence="16" type="synonym">E030032D13Rik</name>
    <name evidence="16" type="synonym">LOC224733l-9</name>
    <name evidence="16" type="synonym">Rpl22-ps</name>
    <name evidence="16" type="synonym">RT1-CE14</name>
    <name evidence="16" type="synonym">RT1-CE16</name>
    <name evidence="16" type="synonym">Tcf19</name>
</gene>
<dbReference type="SUPFAM" id="SSF54452">
    <property type="entry name" value="MHC antigen-recognition domain"/>
    <property type="match status" value="1"/>
</dbReference>
<dbReference type="PRINTS" id="PR01638">
    <property type="entry name" value="MHCCLASSI"/>
</dbReference>
<proteinExistence type="inferred from homology"/>
<evidence type="ECO:0000256" key="13">
    <source>
        <dbReference type="SAM" id="SignalP"/>
    </source>
</evidence>
<keyword evidence="13" id="KW-0732">Signal</keyword>
<feature type="region of interest" description="Disordered" evidence="11">
    <location>
        <begin position="343"/>
        <end position="373"/>
    </location>
</feature>
<name>Q6MG29_RAT</name>
<dbReference type="FunFam" id="3.30.500.10:FF:000001">
    <property type="entry name" value="H-2 class I histocompatibility antigen, alpha chain"/>
    <property type="match status" value="1"/>
</dbReference>
<dbReference type="AGR" id="RGD:1359630"/>
<dbReference type="InterPro" id="IPR003006">
    <property type="entry name" value="Ig/MHC_CS"/>
</dbReference>
<dbReference type="InterPro" id="IPR013783">
    <property type="entry name" value="Ig-like_fold"/>
</dbReference>
<dbReference type="SMART" id="SM00407">
    <property type="entry name" value="IGc1"/>
    <property type="match status" value="1"/>
</dbReference>
<keyword evidence="5 12" id="KW-0812">Transmembrane</keyword>
<dbReference type="GeneID" id="414789"/>
<dbReference type="RefSeq" id="NP_001008838.1">
    <property type="nucleotide sequence ID" value="NM_001008838.2"/>
</dbReference>
<evidence type="ECO:0000256" key="3">
    <source>
        <dbReference type="ARBA" id="ARBA00006909"/>
    </source>
</evidence>
<feature type="chain" id="PRO_5004278116" evidence="13">
    <location>
        <begin position="23"/>
        <end position="373"/>
    </location>
</feature>
<protein>
    <submittedName>
        <fullName evidence="15">RT1 class I, CE15</fullName>
    </submittedName>
</protein>
<dbReference type="InterPro" id="IPR003597">
    <property type="entry name" value="Ig_C1-set"/>
</dbReference>
<feature type="domain" description="Ig-like" evidence="14">
    <location>
        <begin position="209"/>
        <end position="297"/>
    </location>
</feature>
<evidence type="ECO:0000313" key="16">
    <source>
        <dbReference type="RGD" id="1359630"/>
    </source>
</evidence>
<dbReference type="InterPro" id="IPR036179">
    <property type="entry name" value="Ig-like_dom_sf"/>
</dbReference>